<evidence type="ECO:0000256" key="1">
    <source>
        <dbReference type="ARBA" id="ARBA00022679"/>
    </source>
</evidence>
<accession>A0A0G1J7M1</accession>
<sequence length="164" mass="17998">MNTKQKVLPLSELGEIVANLKKQGKKIVTKNGAFDLLHVGHVRMLEASKALGDILIIGVNSDSSIKQYKSDTRPIISENDRAEMLAALACVDFVTIYNEPDPRNFLEMIKPDIHTGPGDFKIDEMLEAPTVEKSGGTVVIIPRTPHKSTTSIIEQICKLCGKKS</sequence>
<gene>
    <name evidence="4" type="ORF">UW61_C0012G0005</name>
</gene>
<protein>
    <submittedName>
        <fullName evidence="4">RfaE, domain II</fullName>
    </submittedName>
</protein>
<reference evidence="4 5" key="1">
    <citation type="journal article" date="2015" name="Nature">
        <title>rRNA introns, odd ribosomes, and small enigmatic genomes across a large radiation of phyla.</title>
        <authorList>
            <person name="Brown C.T."/>
            <person name="Hug L.A."/>
            <person name="Thomas B.C."/>
            <person name="Sharon I."/>
            <person name="Castelle C.J."/>
            <person name="Singh A."/>
            <person name="Wilkins M.J."/>
            <person name="Williams K.H."/>
            <person name="Banfield J.F."/>
        </authorList>
    </citation>
    <scope>NUCLEOTIDE SEQUENCE [LARGE SCALE GENOMIC DNA]</scope>
</reference>
<proteinExistence type="predicted"/>
<dbReference type="EMBL" id="LCIZ01000012">
    <property type="protein sequence ID" value="KKT67285.1"/>
    <property type="molecule type" value="Genomic_DNA"/>
</dbReference>
<dbReference type="AlphaFoldDB" id="A0A0G1J7M1"/>
<organism evidence="4 5">
    <name type="scientific">Candidatus Curtissbacteria bacterium GW2011_GWC1_44_33</name>
    <dbReference type="NCBI Taxonomy" id="1618413"/>
    <lineage>
        <taxon>Bacteria</taxon>
        <taxon>Candidatus Curtissiibacteriota</taxon>
    </lineage>
</organism>
<dbReference type="InterPro" id="IPR050385">
    <property type="entry name" value="Archaeal_FAD_synthase"/>
</dbReference>
<name>A0A0G1J7M1_9BACT</name>
<dbReference type="Gene3D" id="3.40.50.620">
    <property type="entry name" value="HUPs"/>
    <property type="match status" value="1"/>
</dbReference>
<comment type="caution">
    <text evidence="4">The sequence shown here is derived from an EMBL/GenBank/DDBJ whole genome shotgun (WGS) entry which is preliminary data.</text>
</comment>
<dbReference type="GO" id="GO:0016779">
    <property type="term" value="F:nucleotidyltransferase activity"/>
    <property type="evidence" value="ECO:0007669"/>
    <property type="project" value="UniProtKB-KW"/>
</dbReference>
<dbReference type="InterPro" id="IPR014729">
    <property type="entry name" value="Rossmann-like_a/b/a_fold"/>
</dbReference>
<evidence type="ECO:0000313" key="5">
    <source>
        <dbReference type="Proteomes" id="UP000033901"/>
    </source>
</evidence>
<evidence type="ECO:0000313" key="4">
    <source>
        <dbReference type="EMBL" id="KKT67285.1"/>
    </source>
</evidence>
<keyword evidence="2" id="KW-0548">Nucleotidyltransferase</keyword>
<dbReference type="NCBIfam" id="TIGR00125">
    <property type="entry name" value="cyt_tran_rel"/>
    <property type="match status" value="1"/>
</dbReference>
<dbReference type="PANTHER" id="PTHR43793">
    <property type="entry name" value="FAD SYNTHASE"/>
    <property type="match status" value="1"/>
</dbReference>
<keyword evidence="1" id="KW-0808">Transferase</keyword>
<dbReference type="PANTHER" id="PTHR43793:SF2">
    <property type="entry name" value="BIFUNCTIONAL PROTEIN HLDE"/>
    <property type="match status" value="1"/>
</dbReference>
<feature type="domain" description="Cytidyltransferase-like" evidence="3">
    <location>
        <begin position="31"/>
        <end position="119"/>
    </location>
</feature>
<evidence type="ECO:0000259" key="3">
    <source>
        <dbReference type="Pfam" id="PF01467"/>
    </source>
</evidence>
<dbReference type="SUPFAM" id="SSF52374">
    <property type="entry name" value="Nucleotidylyl transferase"/>
    <property type="match status" value="1"/>
</dbReference>
<dbReference type="InterPro" id="IPR004821">
    <property type="entry name" value="Cyt_trans-like"/>
</dbReference>
<dbReference type="PATRIC" id="fig|1618413.3.peg.174"/>
<evidence type="ECO:0000256" key="2">
    <source>
        <dbReference type="ARBA" id="ARBA00022695"/>
    </source>
</evidence>
<dbReference type="Proteomes" id="UP000033901">
    <property type="component" value="Unassembled WGS sequence"/>
</dbReference>
<dbReference type="Pfam" id="PF01467">
    <property type="entry name" value="CTP_transf_like"/>
    <property type="match status" value="1"/>
</dbReference>